<dbReference type="KEGG" id="tmk:QGN29_01665"/>
<dbReference type="SUPFAM" id="SSF52833">
    <property type="entry name" value="Thioredoxin-like"/>
    <property type="match status" value="1"/>
</dbReference>
<reference evidence="7" key="1">
    <citation type="submission" date="2023-04" db="EMBL/GenBank/DDBJ databases">
        <title>Complete genome sequence of Temperatibacter marinus.</title>
        <authorList>
            <person name="Rong J.-C."/>
            <person name="Yi M.-L."/>
            <person name="Zhao Q."/>
        </authorList>
    </citation>
    <scope>NUCLEOTIDE SEQUENCE</scope>
    <source>
        <strain evidence="7">NBRC 110045</strain>
    </source>
</reference>
<dbReference type="InterPro" id="IPR004799">
    <property type="entry name" value="Periplasmic_diS_OxRdtase_DsbE"/>
</dbReference>
<feature type="domain" description="Thioredoxin" evidence="6">
    <location>
        <begin position="38"/>
        <end position="182"/>
    </location>
</feature>
<keyword evidence="8" id="KW-1185">Reference proteome</keyword>
<dbReference type="PANTHER" id="PTHR42852">
    <property type="entry name" value="THIOL:DISULFIDE INTERCHANGE PROTEIN DSBE"/>
    <property type="match status" value="1"/>
</dbReference>
<dbReference type="Pfam" id="PF08534">
    <property type="entry name" value="Redoxin"/>
    <property type="match status" value="1"/>
</dbReference>
<keyword evidence="5" id="KW-0676">Redox-active center</keyword>
<dbReference type="GO" id="GO:0017004">
    <property type="term" value="P:cytochrome complex assembly"/>
    <property type="evidence" value="ECO:0007669"/>
    <property type="project" value="UniProtKB-KW"/>
</dbReference>
<dbReference type="InterPro" id="IPR013740">
    <property type="entry name" value="Redoxin"/>
</dbReference>
<dbReference type="AlphaFoldDB" id="A0AA52EJA7"/>
<evidence type="ECO:0000313" key="8">
    <source>
        <dbReference type="Proteomes" id="UP001268683"/>
    </source>
</evidence>
<evidence type="ECO:0000256" key="3">
    <source>
        <dbReference type="ARBA" id="ARBA00022748"/>
    </source>
</evidence>
<dbReference type="InterPro" id="IPR050553">
    <property type="entry name" value="Thioredoxin_ResA/DsbE_sf"/>
</dbReference>
<dbReference type="GO" id="GO:0015036">
    <property type="term" value="F:disulfide oxidoreductase activity"/>
    <property type="evidence" value="ECO:0007669"/>
    <property type="project" value="InterPro"/>
</dbReference>
<dbReference type="NCBIfam" id="TIGR00385">
    <property type="entry name" value="dsbE"/>
    <property type="match status" value="1"/>
</dbReference>
<dbReference type="InterPro" id="IPR036249">
    <property type="entry name" value="Thioredoxin-like_sf"/>
</dbReference>
<dbReference type="Proteomes" id="UP001268683">
    <property type="component" value="Chromosome"/>
</dbReference>
<proteinExistence type="inferred from homology"/>
<evidence type="ECO:0000259" key="6">
    <source>
        <dbReference type="PROSITE" id="PS51352"/>
    </source>
</evidence>
<keyword evidence="3" id="KW-0201">Cytochrome c-type biogenesis</keyword>
<dbReference type="InterPro" id="IPR013766">
    <property type="entry name" value="Thioredoxin_domain"/>
</dbReference>
<dbReference type="CDD" id="cd03010">
    <property type="entry name" value="TlpA_like_DsbE"/>
    <property type="match status" value="1"/>
</dbReference>
<dbReference type="GO" id="GO:0030288">
    <property type="term" value="C:outer membrane-bounded periplasmic space"/>
    <property type="evidence" value="ECO:0007669"/>
    <property type="project" value="InterPro"/>
</dbReference>
<dbReference type="RefSeq" id="WP_310798920.1">
    <property type="nucleotide sequence ID" value="NZ_CP123872.1"/>
</dbReference>
<name>A0AA52EJA7_9PROT</name>
<accession>A0AA52EJA7</accession>
<dbReference type="Gene3D" id="3.40.30.10">
    <property type="entry name" value="Glutaredoxin"/>
    <property type="match status" value="1"/>
</dbReference>
<evidence type="ECO:0000313" key="7">
    <source>
        <dbReference type="EMBL" id="WND03071.1"/>
    </source>
</evidence>
<dbReference type="PROSITE" id="PS51352">
    <property type="entry name" value="THIOREDOXIN_2"/>
    <property type="match status" value="1"/>
</dbReference>
<keyword evidence="4" id="KW-1015">Disulfide bond</keyword>
<organism evidence="7 8">
    <name type="scientific">Temperatibacter marinus</name>
    <dbReference type="NCBI Taxonomy" id="1456591"/>
    <lineage>
        <taxon>Bacteria</taxon>
        <taxon>Pseudomonadati</taxon>
        <taxon>Pseudomonadota</taxon>
        <taxon>Alphaproteobacteria</taxon>
        <taxon>Kordiimonadales</taxon>
        <taxon>Temperatibacteraceae</taxon>
        <taxon>Temperatibacter</taxon>
    </lineage>
</organism>
<evidence type="ECO:0000256" key="1">
    <source>
        <dbReference type="ARBA" id="ARBA00004196"/>
    </source>
</evidence>
<evidence type="ECO:0000256" key="2">
    <source>
        <dbReference type="ARBA" id="ARBA00007758"/>
    </source>
</evidence>
<evidence type="ECO:0000256" key="5">
    <source>
        <dbReference type="ARBA" id="ARBA00023284"/>
    </source>
</evidence>
<sequence>MRDQMTRFLPLFLFAAMALLFAVMLTDEERNPKQIKSALIGKAAPSVSLKPLYEGQKGIDTEDFQISKPIVVNFFASWCIPCRAEHDNLMKLAAMNKITLYGIAHKDKPQDSRKFLDQLGNPYDRIGVDLDGFQASIDFGISGVPETFIINGKGIITYRHWGPIIGDQLTTEVLPAIEEAFK</sequence>
<protein>
    <submittedName>
        <fullName evidence="7">DsbE family thiol:disulfide interchange protein</fullName>
    </submittedName>
</protein>
<evidence type="ECO:0000256" key="4">
    <source>
        <dbReference type="ARBA" id="ARBA00023157"/>
    </source>
</evidence>
<gene>
    <name evidence="7" type="ORF">QGN29_01665</name>
</gene>
<dbReference type="EMBL" id="CP123872">
    <property type="protein sequence ID" value="WND03071.1"/>
    <property type="molecule type" value="Genomic_DNA"/>
</dbReference>
<comment type="subcellular location">
    <subcellularLocation>
        <location evidence="1">Cell envelope</location>
    </subcellularLocation>
</comment>
<comment type="similarity">
    <text evidence="2">Belongs to the thioredoxin family. DsbE subfamily.</text>
</comment>
<dbReference type="PANTHER" id="PTHR42852:SF6">
    <property type="entry name" value="THIOL:DISULFIDE INTERCHANGE PROTEIN DSBE"/>
    <property type="match status" value="1"/>
</dbReference>